<protein>
    <submittedName>
        <fullName evidence="1">Uncharacterized protein</fullName>
    </submittedName>
</protein>
<gene>
    <name evidence="1" type="ordered locus">Saro_2743</name>
</gene>
<organism evidence="1 2">
    <name type="scientific">Novosphingobium aromaticivorans (strain ATCC 700278 / DSM 12444 / CCUG 56034 / CIP 105152 / NBRC 16084 / F199)</name>
    <dbReference type="NCBI Taxonomy" id="279238"/>
    <lineage>
        <taxon>Bacteria</taxon>
        <taxon>Pseudomonadati</taxon>
        <taxon>Pseudomonadota</taxon>
        <taxon>Alphaproteobacteria</taxon>
        <taxon>Sphingomonadales</taxon>
        <taxon>Sphingomonadaceae</taxon>
        <taxon>Novosphingobium</taxon>
    </lineage>
</organism>
<evidence type="ECO:0000313" key="2">
    <source>
        <dbReference type="Proteomes" id="UP000009134"/>
    </source>
</evidence>
<dbReference type="KEGG" id="nar:Saro_2743"/>
<proteinExistence type="predicted"/>
<dbReference type="EMBL" id="CP000248">
    <property type="protein sequence ID" value="ABD27179.1"/>
    <property type="molecule type" value="Genomic_DNA"/>
</dbReference>
<dbReference type="Proteomes" id="UP000009134">
    <property type="component" value="Chromosome"/>
</dbReference>
<dbReference type="HOGENOM" id="CLU_1766123_0_0_5"/>
<dbReference type="STRING" id="279238.Saro_2743"/>
<dbReference type="RefSeq" id="WP_011446385.1">
    <property type="nucleotide sequence ID" value="NC_007794.1"/>
</dbReference>
<name>Q2G4P4_NOVAD</name>
<keyword evidence="2" id="KW-1185">Reference proteome</keyword>
<sequence>MADLTVQVVDQQVVVQPFGSDALVPLVAAANQALTDAEAAAAAASASVGAVKQNITAFLGADTGIVEGAWYAEYFIPVATTFTSFKGILISGTGTFELRVLVNDVDVYGPRTISSTLNSATISLAVAANDRVSFQVNNITGTPILAEIQLLGLPT</sequence>
<accession>Q2G4P4</accession>
<reference evidence="2" key="1">
    <citation type="submission" date="2006-01" db="EMBL/GenBank/DDBJ databases">
        <title>Complete sequence of Novosphingobium aromaticivorans DSM 12444.</title>
        <authorList>
            <consortium name="US DOE Joint Genome Institute"/>
            <person name="Copeland A."/>
            <person name="Lucas S."/>
            <person name="Lapidus A."/>
            <person name="Barry K."/>
            <person name="Detter J.C."/>
            <person name="Glavina T."/>
            <person name="Hammon N."/>
            <person name="Israni S."/>
            <person name="Pitluck S."/>
            <person name="Chain P."/>
            <person name="Malfatti S."/>
            <person name="Shin M."/>
            <person name="Vergez L."/>
            <person name="Schmutz J."/>
            <person name="Larimer F."/>
            <person name="Land M."/>
            <person name="Kyrpides N."/>
            <person name="Ivanova N."/>
            <person name="Fredrickson J."/>
            <person name="Balkwill D."/>
            <person name="Romine M.F."/>
            <person name="Richardson P."/>
        </authorList>
    </citation>
    <scope>NUCLEOTIDE SEQUENCE [LARGE SCALE GENOMIC DNA]</scope>
    <source>
        <strain evidence="2">ATCC 700278 / DSM 12444 / CCUG 56034 / CIP 105152 / NBRC 16084 / F199</strain>
    </source>
</reference>
<evidence type="ECO:0000313" key="1">
    <source>
        <dbReference type="EMBL" id="ABD27179.1"/>
    </source>
</evidence>
<dbReference type="AlphaFoldDB" id="Q2G4P4"/>